<dbReference type="AlphaFoldDB" id="A0AAV1E1C9"/>
<dbReference type="PANTHER" id="PTHR47382:SF1">
    <property type="entry name" value="USPA DOMAIN-CONTAINING PROTEIN"/>
    <property type="match status" value="1"/>
</dbReference>
<protein>
    <submittedName>
        <fullName evidence="3">OLC1v1013208C1</fullName>
    </submittedName>
</protein>
<keyword evidence="1" id="KW-0732">Signal</keyword>
<organism evidence="3 4">
    <name type="scientific">Oldenlandia corymbosa var. corymbosa</name>
    <dbReference type="NCBI Taxonomy" id="529605"/>
    <lineage>
        <taxon>Eukaryota</taxon>
        <taxon>Viridiplantae</taxon>
        <taxon>Streptophyta</taxon>
        <taxon>Embryophyta</taxon>
        <taxon>Tracheophyta</taxon>
        <taxon>Spermatophyta</taxon>
        <taxon>Magnoliopsida</taxon>
        <taxon>eudicotyledons</taxon>
        <taxon>Gunneridae</taxon>
        <taxon>Pentapetalae</taxon>
        <taxon>asterids</taxon>
        <taxon>lamiids</taxon>
        <taxon>Gentianales</taxon>
        <taxon>Rubiaceae</taxon>
        <taxon>Rubioideae</taxon>
        <taxon>Spermacoceae</taxon>
        <taxon>Hedyotis-Oldenlandia complex</taxon>
        <taxon>Oldenlandia</taxon>
    </lineage>
</organism>
<feature type="chain" id="PRO_5043976326" evidence="1">
    <location>
        <begin position="32"/>
        <end position="271"/>
    </location>
</feature>
<dbReference type="Proteomes" id="UP001161247">
    <property type="component" value="Chromosome 7"/>
</dbReference>
<dbReference type="Gene3D" id="3.40.50.620">
    <property type="entry name" value="HUPs"/>
    <property type="match status" value="1"/>
</dbReference>
<dbReference type="SUPFAM" id="SSF52402">
    <property type="entry name" value="Adenine nucleotide alpha hydrolases-like"/>
    <property type="match status" value="1"/>
</dbReference>
<reference evidence="3" key="1">
    <citation type="submission" date="2023-03" db="EMBL/GenBank/DDBJ databases">
        <authorList>
            <person name="Julca I."/>
        </authorList>
    </citation>
    <scope>NUCLEOTIDE SEQUENCE</scope>
</reference>
<sequence>MIQPLWFLSSSTFMINHFSFFPLFFCFLAIGKISEMEEEEEHHHHHQQHHWQLMNSPEIVEISDDGTGNRNIGLTTINDVYVAVGKNDLHVVKWALDHAVSPGTQVFLVHVFQPMTYINTPVGRLARSQLSNDQARAYVNEDRNKRKNLLEKYIRLCNDSKVAVDTILLESNTTAKTILDLIPIVNITNLVMGTKRSPFIRQLRRGQGKGEYVQKNAPDFCKVTLVYNGQKVENGPLQPIENFEKRRRPETTPHNFERNFFECMCFSGKSN</sequence>
<name>A0AAV1E1C9_OLDCO</name>
<feature type="domain" description="UspA" evidence="2">
    <location>
        <begin position="87"/>
        <end position="206"/>
    </location>
</feature>
<gene>
    <name evidence="3" type="ORF">OLC1_LOCUS19855</name>
</gene>
<dbReference type="EMBL" id="OX459124">
    <property type="protein sequence ID" value="CAI9112723.1"/>
    <property type="molecule type" value="Genomic_DNA"/>
</dbReference>
<dbReference type="InterPro" id="IPR014729">
    <property type="entry name" value="Rossmann-like_a/b/a_fold"/>
</dbReference>
<evidence type="ECO:0000313" key="3">
    <source>
        <dbReference type="EMBL" id="CAI9112723.1"/>
    </source>
</evidence>
<evidence type="ECO:0000313" key="4">
    <source>
        <dbReference type="Proteomes" id="UP001161247"/>
    </source>
</evidence>
<dbReference type="CDD" id="cd01989">
    <property type="entry name" value="USP_STK_Ubox_N"/>
    <property type="match status" value="1"/>
</dbReference>
<dbReference type="InterPro" id="IPR006016">
    <property type="entry name" value="UspA"/>
</dbReference>
<feature type="signal peptide" evidence="1">
    <location>
        <begin position="1"/>
        <end position="31"/>
    </location>
</feature>
<evidence type="ECO:0000256" key="1">
    <source>
        <dbReference type="SAM" id="SignalP"/>
    </source>
</evidence>
<dbReference type="Pfam" id="PF00582">
    <property type="entry name" value="Usp"/>
    <property type="match status" value="1"/>
</dbReference>
<evidence type="ECO:0000259" key="2">
    <source>
        <dbReference type="Pfam" id="PF00582"/>
    </source>
</evidence>
<keyword evidence="4" id="KW-1185">Reference proteome</keyword>
<proteinExistence type="predicted"/>
<accession>A0AAV1E1C9</accession>
<dbReference type="PANTHER" id="PTHR47382">
    <property type="entry name" value="U-BOX DOMAIN-CONTAINING PROTEIN 52-LIKE"/>
    <property type="match status" value="1"/>
</dbReference>